<evidence type="ECO:0000313" key="3">
    <source>
        <dbReference type="Proteomes" id="UP001244341"/>
    </source>
</evidence>
<feature type="region of interest" description="Disordered" evidence="1">
    <location>
        <begin position="399"/>
        <end position="419"/>
    </location>
</feature>
<sequence length="419" mass="44575">MAPARGLAELLLGTQGSPDVLAGWSVKDLSNSQPSFAATAAAVAAARLAAAAAADYVLVPSKADAVAAPGIGGAGKAHWGGGACPLGYGSKASLTGLKTYPHVTVPSTLGLLCPPKLMWLFLKNTGLVFLLQTNMWLYQALEAEEAALQQGTQAQLPPYPDVLAQLVKSCWNSWRELLTALTRSEIKHAISRRASARTAWKVLKDPRESLTRKALFYADTPSWQLLPLYVNTMVRTQLPMYAAELIVACVYDAVDELRRLLAGLPLPRQQQQHAAAAASLAAERLVGAECLLQPEGGQLRGLGLLQLQLQELISGRVQIAPAELSIASKRWLLRAAKNVLRVSSTAVCAALGSGVAGAVAPRERAGVWAVRGHILSDLVFANLLMLALDGGFALAFGPGPEHKEQQERQHHLSQYGLTS</sequence>
<dbReference type="EMBL" id="CP126210">
    <property type="protein sequence ID" value="WIA11463.1"/>
    <property type="molecule type" value="Genomic_DNA"/>
</dbReference>
<gene>
    <name evidence="2" type="ORF">OEZ85_011579</name>
</gene>
<accession>A0ABY8TVH5</accession>
<feature type="compositionally biased region" description="Basic and acidic residues" evidence="1">
    <location>
        <begin position="400"/>
        <end position="410"/>
    </location>
</feature>
<proteinExistence type="predicted"/>
<dbReference type="Proteomes" id="UP001244341">
    <property type="component" value="Chromosome 3b"/>
</dbReference>
<keyword evidence="3" id="KW-1185">Reference proteome</keyword>
<evidence type="ECO:0000313" key="2">
    <source>
        <dbReference type="EMBL" id="WIA11463.1"/>
    </source>
</evidence>
<reference evidence="2 3" key="1">
    <citation type="submission" date="2023-05" db="EMBL/GenBank/DDBJ databases">
        <title>A 100% complete, gapless, phased diploid assembly of the Scenedesmus obliquus UTEX 3031 genome.</title>
        <authorList>
            <person name="Biondi T.C."/>
            <person name="Hanschen E.R."/>
            <person name="Kwon T."/>
            <person name="Eng W."/>
            <person name="Kruse C.P.S."/>
            <person name="Koehler S.I."/>
            <person name="Kunde Y."/>
            <person name="Gleasner C.D."/>
            <person name="You Mak K.T."/>
            <person name="Polle J."/>
            <person name="Hovde B.T."/>
            <person name="Starkenburg S.R."/>
        </authorList>
    </citation>
    <scope>NUCLEOTIDE SEQUENCE [LARGE SCALE GENOMIC DNA]</scope>
    <source>
        <strain evidence="2 3">DOE0152z</strain>
    </source>
</reference>
<name>A0ABY8TVH5_TETOB</name>
<organism evidence="2 3">
    <name type="scientific">Tetradesmus obliquus</name>
    <name type="common">Green alga</name>
    <name type="synonym">Acutodesmus obliquus</name>
    <dbReference type="NCBI Taxonomy" id="3088"/>
    <lineage>
        <taxon>Eukaryota</taxon>
        <taxon>Viridiplantae</taxon>
        <taxon>Chlorophyta</taxon>
        <taxon>core chlorophytes</taxon>
        <taxon>Chlorophyceae</taxon>
        <taxon>CS clade</taxon>
        <taxon>Sphaeropleales</taxon>
        <taxon>Scenedesmaceae</taxon>
        <taxon>Tetradesmus</taxon>
    </lineage>
</organism>
<evidence type="ECO:0000256" key="1">
    <source>
        <dbReference type="SAM" id="MobiDB-lite"/>
    </source>
</evidence>
<protein>
    <submittedName>
        <fullName evidence="2">Uncharacterized protein</fullName>
    </submittedName>
</protein>